<name>A0A9W8Y7G8_9PLEO</name>
<reference evidence="4" key="1">
    <citation type="submission" date="2022-10" db="EMBL/GenBank/DDBJ databases">
        <title>Tapping the CABI collections for fungal endophytes: first genome assemblies for Collariella, Neodidymelliopsis, Ascochyta clinopodiicola, Didymella pomorum, Didymosphaeria variabile, Neocosmospora piperis and Neocucurbitaria cava.</title>
        <authorList>
            <person name="Hill R."/>
        </authorList>
    </citation>
    <scope>NUCLEOTIDE SEQUENCE</scope>
    <source>
        <strain evidence="4">IMI 356814</strain>
    </source>
</reference>
<dbReference type="InterPro" id="IPR003604">
    <property type="entry name" value="Matrin/U1-like-C_Znf_C2H2"/>
</dbReference>
<keyword evidence="1 2" id="KW-0479">Metal-binding</keyword>
<dbReference type="AlphaFoldDB" id="A0A9W8Y7G8"/>
<dbReference type="InterPro" id="IPR036236">
    <property type="entry name" value="Znf_C2H2_sf"/>
</dbReference>
<sequence>MDSDDEAWNELDDVQIAIGDCLNLDALSKLVDDMTHTLINIDAPDWYMNPDFGFLFGERSSYDSIAACSSLSFPPNLHDVLTSPVAPSIAFLKSLPLPAGDFWAIYVIVMEKDGCPTLVYIGSGTDAIQGVSARLPHYVPGCAAAPRFVRHAFRKGYHVAHRGLLCWTPLPNAGLVPRVRARFLALEALFTCLFFAAYAAVTDQYHEHLLRWEREAVEWGPLCSHISLKEDIKGDIYLSAEEVEIVAALRKKHRAQYIKDHRAARRGKDVDAYRAHERVTKNAWSARHRVALSETSAMNRQNAIAARRFHCDVCDMSLQSQHALDKHLGTEAHADAVDGVQKSEMSQYALNLKAQRAANKAACIHHCSVCNKSFENDWSLTRHKEGKRHIAKEAKASG</sequence>
<dbReference type="Gene3D" id="3.30.160.60">
    <property type="entry name" value="Classic Zinc Finger"/>
    <property type="match status" value="1"/>
</dbReference>
<organism evidence="4 5">
    <name type="scientific">Neocucurbitaria cava</name>
    <dbReference type="NCBI Taxonomy" id="798079"/>
    <lineage>
        <taxon>Eukaryota</taxon>
        <taxon>Fungi</taxon>
        <taxon>Dikarya</taxon>
        <taxon>Ascomycota</taxon>
        <taxon>Pezizomycotina</taxon>
        <taxon>Dothideomycetes</taxon>
        <taxon>Pleosporomycetidae</taxon>
        <taxon>Pleosporales</taxon>
        <taxon>Pleosporineae</taxon>
        <taxon>Cucurbitariaceae</taxon>
        <taxon>Neocucurbitaria</taxon>
    </lineage>
</organism>
<evidence type="ECO:0000256" key="1">
    <source>
        <dbReference type="ARBA" id="ARBA00022771"/>
    </source>
</evidence>
<dbReference type="Pfam" id="PF12874">
    <property type="entry name" value="zf-met"/>
    <property type="match status" value="1"/>
</dbReference>
<dbReference type="GO" id="GO:0003676">
    <property type="term" value="F:nucleic acid binding"/>
    <property type="evidence" value="ECO:0007669"/>
    <property type="project" value="InterPro"/>
</dbReference>
<evidence type="ECO:0000259" key="3">
    <source>
        <dbReference type="PROSITE" id="PS50157"/>
    </source>
</evidence>
<keyword evidence="5" id="KW-1185">Reference proteome</keyword>
<protein>
    <recommendedName>
        <fullName evidence="3">C2H2-type domain-containing protein</fullName>
    </recommendedName>
</protein>
<feature type="domain" description="C2H2-type" evidence="3">
    <location>
        <begin position="365"/>
        <end position="394"/>
    </location>
</feature>
<evidence type="ECO:0000313" key="5">
    <source>
        <dbReference type="Proteomes" id="UP001140560"/>
    </source>
</evidence>
<evidence type="ECO:0000256" key="2">
    <source>
        <dbReference type="PROSITE-ProRule" id="PRU00042"/>
    </source>
</evidence>
<keyword evidence="1 2" id="KW-0863">Zinc-finger</keyword>
<comment type="caution">
    <text evidence="4">The sequence shown here is derived from an EMBL/GenBank/DDBJ whole genome shotgun (WGS) entry which is preliminary data.</text>
</comment>
<dbReference type="SMART" id="SM00451">
    <property type="entry name" value="ZnF_U1"/>
    <property type="match status" value="2"/>
</dbReference>
<dbReference type="SUPFAM" id="SSF57667">
    <property type="entry name" value="beta-beta-alpha zinc fingers"/>
    <property type="match status" value="2"/>
</dbReference>
<gene>
    <name evidence="4" type="ORF">N0V83_005533</name>
</gene>
<dbReference type="SMART" id="SM00355">
    <property type="entry name" value="ZnF_C2H2"/>
    <property type="match status" value="2"/>
</dbReference>
<dbReference type="Proteomes" id="UP001140560">
    <property type="component" value="Unassembled WGS sequence"/>
</dbReference>
<dbReference type="OrthoDB" id="3942339at2759"/>
<evidence type="ECO:0000313" key="4">
    <source>
        <dbReference type="EMBL" id="KAJ4369769.1"/>
    </source>
</evidence>
<dbReference type="EMBL" id="JAPEUY010000009">
    <property type="protein sequence ID" value="KAJ4369769.1"/>
    <property type="molecule type" value="Genomic_DNA"/>
</dbReference>
<dbReference type="PROSITE" id="PS50157">
    <property type="entry name" value="ZINC_FINGER_C2H2_2"/>
    <property type="match status" value="1"/>
</dbReference>
<dbReference type="GO" id="GO:0008270">
    <property type="term" value="F:zinc ion binding"/>
    <property type="evidence" value="ECO:0007669"/>
    <property type="project" value="UniProtKB-KW"/>
</dbReference>
<keyword evidence="1 2" id="KW-0862">Zinc</keyword>
<dbReference type="PROSITE" id="PS00028">
    <property type="entry name" value="ZINC_FINGER_C2H2_1"/>
    <property type="match status" value="2"/>
</dbReference>
<proteinExistence type="predicted"/>
<accession>A0A9W8Y7G8</accession>
<dbReference type="InterPro" id="IPR013087">
    <property type="entry name" value="Znf_C2H2_type"/>
</dbReference>